<organism evidence="10 11">
    <name type="scientific">Megasphaera cerevisiae DSM 20462</name>
    <dbReference type="NCBI Taxonomy" id="1122219"/>
    <lineage>
        <taxon>Bacteria</taxon>
        <taxon>Bacillati</taxon>
        <taxon>Bacillota</taxon>
        <taxon>Negativicutes</taxon>
        <taxon>Veillonellales</taxon>
        <taxon>Veillonellaceae</taxon>
        <taxon>Megasphaera</taxon>
    </lineage>
</organism>
<keyword evidence="10" id="KW-0418">Kinase</keyword>
<comment type="pathway">
    <text evidence="1 8">Cofactor biosynthesis; tetrahydrofolate biosynthesis; 5,6,7,8-tetrahydrofolate from 7,8-dihydrofolate: step 1/1.</text>
</comment>
<keyword evidence="10" id="KW-0808">Transferase</keyword>
<dbReference type="GO" id="GO:0005829">
    <property type="term" value="C:cytosol"/>
    <property type="evidence" value="ECO:0007669"/>
    <property type="project" value="TreeGrafter"/>
</dbReference>
<dbReference type="PIRSF" id="PIRSF000194">
    <property type="entry name" value="DHFR"/>
    <property type="match status" value="1"/>
</dbReference>
<evidence type="ECO:0000256" key="1">
    <source>
        <dbReference type="ARBA" id="ARBA00004903"/>
    </source>
</evidence>
<dbReference type="OrthoDB" id="9804315at2"/>
<proteinExistence type="inferred from homology"/>
<comment type="function">
    <text evidence="7 8">Key enzyme in folate metabolism. Catalyzes an essential reaction for de novo glycine and purine synthesis, and for DNA precursor synthesis.</text>
</comment>
<evidence type="ECO:0000313" key="11">
    <source>
        <dbReference type="Proteomes" id="UP000036503"/>
    </source>
</evidence>
<evidence type="ECO:0000256" key="3">
    <source>
        <dbReference type="ARBA" id="ARBA00012856"/>
    </source>
</evidence>
<dbReference type="InParanoid" id="A0A0J6WWS2"/>
<evidence type="ECO:0000256" key="5">
    <source>
        <dbReference type="ARBA" id="ARBA00022857"/>
    </source>
</evidence>
<gene>
    <name evidence="10" type="ORF">AB840_08960</name>
</gene>
<evidence type="ECO:0000256" key="2">
    <source>
        <dbReference type="ARBA" id="ARBA00009539"/>
    </source>
</evidence>
<dbReference type="InterPro" id="IPR001796">
    <property type="entry name" value="DHFR_dom"/>
</dbReference>
<protein>
    <recommendedName>
        <fullName evidence="3 8">Dihydrofolate reductase</fullName>
        <ecNumber evidence="3 8">1.5.1.3</ecNumber>
    </recommendedName>
</protein>
<evidence type="ECO:0000313" key="10">
    <source>
        <dbReference type="EMBL" id="KMO86287.1"/>
    </source>
</evidence>
<dbReference type="GO" id="GO:0070401">
    <property type="term" value="F:NADP+ binding"/>
    <property type="evidence" value="ECO:0007669"/>
    <property type="project" value="UniProtKB-ARBA"/>
</dbReference>
<evidence type="ECO:0000259" key="9">
    <source>
        <dbReference type="PROSITE" id="PS51330"/>
    </source>
</evidence>
<dbReference type="RefSeq" id="WP_048514497.1">
    <property type="nucleotide sequence ID" value="NZ_FUXD01000004.1"/>
</dbReference>
<dbReference type="GO" id="GO:0046654">
    <property type="term" value="P:tetrahydrofolate biosynthetic process"/>
    <property type="evidence" value="ECO:0007669"/>
    <property type="project" value="UniProtKB-UniPathway"/>
</dbReference>
<dbReference type="Proteomes" id="UP000036503">
    <property type="component" value="Unassembled WGS sequence"/>
</dbReference>
<dbReference type="GO" id="GO:0016301">
    <property type="term" value="F:kinase activity"/>
    <property type="evidence" value="ECO:0007669"/>
    <property type="project" value="UniProtKB-KW"/>
</dbReference>
<dbReference type="PANTHER" id="PTHR48069:SF3">
    <property type="entry name" value="DIHYDROFOLATE REDUCTASE"/>
    <property type="match status" value="1"/>
</dbReference>
<evidence type="ECO:0000256" key="8">
    <source>
        <dbReference type="PIRNR" id="PIRNR000194"/>
    </source>
</evidence>
<dbReference type="CDD" id="cd00209">
    <property type="entry name" value="DHFR"/>
    <property type="match status" value="1"/>
</dbReference>
<keyword evidence="4 8" id="KW-0554">One-carbon metabolism</keyword>
<dbReference type="STRING" id="39029.BSR42_08925"/>
<dbReference type="EC" id="1.5.1.3" evidence="3 8"/>
<dbReference type="GO" id="GO:0046452">
    <property type="term" value="P:dihydrofolate metabolic process"/>
    <property type="evidence" value="ECO:0007669"/>
    <property type="project" value="TreeGrafter"/>
</dbReference>
<comment type="catalytic activity">
    <reaction evidence="8">
        <text>(6S)-5,6,7,8-tetrahydrofolate + NADP(+) = 7,8-dihydrofolate + NADPH + H(+)</text>
        <dbReference type="Rhea" id="RHEA:15009"/>
        <dbReference type="ChEBI" id="CHEBI:15378"/>
        <dbReference type="ChEBI" id="CHEBI:57451"/>
        <dbReference type="ChEBI" id="CHEBI:57453"/>
        <dbReference type="ChEBI" id="CHEBI:57783"/>
        <dbReference type="ChEBI" id="CHEBI:58349"/>
        <dbReference type="EC" id="1.5.1.3"/>
    </reaction>
</comment>
<dbReference type="InterPro" id="IPR012259">
    <property type="entry name" value="DHFR"/>
</dbReference>
<dbReference type="AlphaFoldDB" id="A0A0J6WWS2"/>
<comment type="similarity">
    <text evidence="2 8">Belongs to the dihydrofolate reductase family.</text>
</comment>
<sequence length="178" mass="20125">MIHMIAAVDQAGGIGRNNHLLCHLSADLKHFKKLTMGHAIIMGRKTFESLPGILPGRRHIILTHQEGYCEGREGISVYHSIDSLYSCLDEDQEYFVIGGASLYTAFIDKADTLYLTEIAATFPADTFFPMVDKTQWYAMSCEAHEADEKNPHDFTFYHYVRKVSEACDSEISENLKDI</sequence>
<name>A0A0J6WWS2_9FIRM</name>
<dbReference type="PROSITE" id="PS51330">
    <property type="entry name" value="DHFR_2"/>
    <property type="match status" value="1"/>
</dbReference>
<dbReference type="FunCoup" id="A0A0J6WWS2">
    <property type="interactions" value="234"/>
</dbReference>
<keyword evidence="5 8" id="KW-0521">NADP</keyword>
<dbReference type="GO" id="GO:0004146">
    <property type="term" value="F:dihydrofolate reductase activity"/>
    <property type="evidence" value="ECO:0007669"/>
    <property type="project" value="UniProtKB-EC"/>
</dbReference>
<dbReference type="SUPFAM" id="SSF53597">
    <property type="entry name" value="Dihydrofolate reductase-like"/>
    <property type="match status" value="1"/>
</dbReference>
<accession>A0A0J6WWS2</accession>
<comment type="caution">
    <text evidence="10">The sequence shown here is derived from an EMBL/GenBank/DDBJ whole genome shotgun (WGS) entry which is preliminary data.</text>
</comment>
<evidence type="ECO:0000256" key="4">
    <source>
        <dbReference type="ARBA" id="ARBA00022563"/>
    </source>
</evidence>
<dbReference type="PATRIC" id="fig|1122219.3.peg.1496"/>
<reference evidence="10 11" key="1">
    <citation type="submission" date="2015-06" db="EMBL/GenBank/DDBJ databases">
        <title>Draft genome sequence of beer spoilage bacterium Megasphaera cerevisiae type strain 20462.</title>
        <authorList>
            <person name="Kutumbaka K."/>
            <person name="Pasmowitz J."/>
            <person name="Mategko J."/>
            <person name="Reyes D."/>
            <person name="Friedrich A."/>
            <person name="Han S."/>
            <person name="Martens-Habbena W."/>
            <person name="Neal-McKinney J."/>
            <person name="Janagama H.K."/>
            <person name="Nadala C."/>
            <person name="Samadpour M."/>
        </authorList>
    </citation>
    <scope>NUCLEOTIDE SEQUENCE [LARGE SCALE GENOMIC DNA]</scope>
    <source>
        <strain evidence="10 11">DSM 20462</strain>
    </source>
</reference>
<dbReference type="FunFam" id="3.40.430.10:FF:000001">
    <property type="entry name" value="Dihydrofolate reductase"/>
    <property type="match status" value="1"/>
</dbReference>
<dbReference type="GO" id="GO:0046655">
    <property type="term" value="P:folic acid metabolic process"/>
    <property type="evidence" value="ECO:0007669"/>
    <property type="project" value="TreeGrafter"/>
</dbReference>
<dbReference type="UniPathway" id="UPA00077">
    <property type="reaction ID" value="UER00158"/>
</dbReference>
<dbReference type="Pfam" id="PF00186">
    <property type="entry name" value="DHFR_1"/>
    <property type="match status" value="1"/>
</dbReference>
<keyword evidence="11" id="KW-1185">Reference proteome</keyword>
<dbReference type="Gene3D" id="3.40.430.10">
    <property type="entry name" value="Dihydrofolate Reductase, subunit A"/>
    <property type="match status" value="1"/>
</dbReference>
<dbReference type="PANTHER" id="PTHR48069">
    <property type="entry name" value="DIHYDROFOLATE REDUCTASE"/>
    <property type="match status" value="1"/>
</dbReference>
<feature type="domain" description="DHFR" evidence="9">
    <location>
        <begin position="1"/>
        <end position="161"/>
    </location>
</feature>
<evidence type="ECO:0000256" key="7">
    <source>
        <dbReference type="ARBA" id="ARBA00025067"/>
    </source>
</evidence>
<dbReference type="PRINTS" id="PR00070">
    <property type="entry name" value="DHFR"/>
</dbReference>
<keyword evidence="6 8" id="KW-0560">Oxidoreductase</keyword>
<evidence type="ECO:0000256" key="6">
    <source>
        <dbReference type="ARBA" id="ARBA00023002"/>
    </source>
</evidence>
<dbReference type="InterPro" id="IPR024072">
    <property type="entry name" value="DHFR-like_dom_sf"/>
</dbReference>
<dbReference type="GO" id="GO:0006730">
    <property type="term" value="P:one-carbon metabolic process"/>
    <property type="evidence" value="ECO:0007669"/>
    <property type="project" value="UniProtKB-KW"/>
</dbReference>
<dbReference type="EMBL" id="LEKT01000027">
    <property type="protein sequence ID" value="KMO86287.1"/>
    <property type="molecule type" value="Genomic_DNA"/>
</dbReference>